<dbReference type="PANTHER" id="PTHR47992">
    <property type="entry name" value="PROTEIN PHOSPHATASE"/>
    <property type="match status" value="1"/>
</dbReference>
<evidence type="ECO:0000313" key="12">
    <source>
        <dbReference type="Proteomes" id="UP000729402"/>
    </source>
</evidence>
<accession>A0A8J5WXS4</accession>
<dbReference type="SMART" id="SM00332">
    <property type="entry name" value="PP2Cc"/>
    <property type="match status" value="1"/>
</dbReference>
<organism evidence="11 12">
    <name type="scientific">Zizania palustris</name>
    <name type="common">Northern wild rice</name>
    <dbReference type="NCBI Taxonomy" id="103762"/>
    <lineage>
        <taxon>Eukaryota</taxon>
        <taxon>Viridiplantae</taxon>
        <taxon>Streptophyta</taxon>
        <taxon>Embryophyta</taxon>
        <taxon>Tracheophyta</taxon>
        <taxon>Spermatophyta</taxon>
        <taxon>Magnoliopsida</taxon>
        <taxon>Liliopsida</taxon>
        <taxon>Poales</taxon>
        <taxon>Poaceae</taxon>
        <taxon>BOP clade</taxon>
        <taxon>Oryzoideae</taxon>
        <taxon>Oryzeae</taxon>
        <taxon>Zizaniinae</taxon>
        <taxon>Zizania</taxon>
    </lineage>
</organism>
<evidence type="ECO:0000256" key="2">
    <source>
        <dbReference type="ARBA" id="ARBA00001946"/>
    </source>
</evidence>
<gene>
    <name evidence="11" type="ORF">GUJ93_ZPchr0013g35460</name>
</gene>
<reference evidence="11" key="1">
    <citation type="journal article" date="2021" name="bioRxiv">
        <title>Whole Genome Assembly and Annotation of Northern Wild Rice, Zizania palustris L., Supports a Whole Genome Duplication in the Zizania Genus.</title>
        <authorList>
            <person name="Haas M."/>
            <person name="Kono T."/>
            <person name="Macchietto M."/>
            <person name="Millas R."/>
            <person name="McGilp L."/>
            <person name="Shao M."/>
            <person name="Duquette J."/>
            <person name="Hirsch C.N."/>
            <person name="Kimball J."/>
        </authorList>
    </citation>
    <scope>NUCLEOTIDE SEQUENCE</scope>
    <source>
        <tissue evidence="11">Fresh leaf tissue</tissue>
    </source>
</reference>
<dbReference type="InterPro" id="IPR015655">
    <property type="entry name" value="PP2C"/>
</dbReference>
<evidence type="ECO:0000313" key="11">
    <source>
        <dbReference type="EMBL" id="KAG8097656.1"/>
    </source>
</evidence>
<name>A0A8J5WXS4_ZIZPA</name>
<dbReference type="PROSITE" id="PS01032">
    <property type="entry name" value="PPM_1"/>
    <property type="match status" value="1"/>
</dbReference>
<dbReference type="PROSITE" id="PS51746">
    <property type="entry name" value="PPM_2"/>
    <property type="match status" value="1"/>
</dbReference>
<comment type="cofactor">
    <cofactor evidence="1">
        <name>Mn(2+)</name>
        <dbReference type="ChEBI" id="CHEBI:29035"/>
    </cofactor>
</comment>
<dbReference type="EMBL" id="JAAALK010000079">
    <property type="protein sequence ID" value="KAG8097656.1"/>
    <property type="molecule type" value="Genomic_DNA"/>
</dbReference>
<evidence type="ECO:0000256" key="4">
    <source>
        <dbReference type="ARBA" id="ARBA00013081"/>
    </source>
</evidence>
<dbReference type="InterPro" id="IPR000222">
    <property type="entry name" value="PP2C_BS"/>
</dbReference>
<evidence type="ECO:0000256" key="9">
    <source>
        <dbReference type="RuleBase" id="RU003465"/>
    </source>
</evidence>
<dbReference type="Proteomes" id="UP000729402">
    <property type="component" value="Unassembled WGS sequence"/>
</dbReference>
<dbReference type="GO" id="GO:0004722">
    <property type="term" value="F:protein serine/threonine phosphatase activity"/>
    <property type="evidence" value="ECO:0007669"/>
    <property type="project" value="UniProtKB-EC"/>
</dbReference>
<comment type="cofactor">
    <cofactor evidence="2">
        <name>Mg(2+)</name>
        <dbReference type="ChEBI" id="CHEBI:18420"/>
    </cofactor>
</comment>
<keyword evidence="12" id="KW-1185">Reference proteome</keyword>
<feature type="domain" description="PPM-type phosphatase" evidence="10">
    <location>
        <begin position="8"/>
        <end position="214"/>
    </location>
</feature>
<proteinExistence type="inferred from homology"/>
<keyword evidence="8" id="KW-0464">Manganese</keyword>
<evidence type="ECO:0000256" key="3">
    <source>
        <dbReference type="ARBA" id="ARBA00006702"/>
    </source>
</evidence>
<keyword evidence="7 9" id="KW-0904">Protein phosphatase</keyword>
<dbReference type="InterPro" id="IPR001932">
    <property type="entry name" value="PPM-type_phosphatase-like_dom"/>
</dbReference>
<dbReference type="GO" id="GO:0043169">
    <property type="term" value="F:cation binding"/>
    <property type="evidence" value="ECO:0007669"/>
    <property type="project" value="InterPro"/>
</dbReference>
<sequence length="222" mass="25127">MGFCGTRSCGEYSIAVTQANAKPEDQGQVVTSPAASFVGVYDGHGGPEASRFLSSRLFPWHVHGCNQEGIPCHEGGVLAPGDSRAILGRRRSDGQDVVVERLSNDLNVAEEEVRKELTEQHPDDSHIFIYTRGVWRMIKGIIQVSRSIGEFYLKKPKFARDPKFRQCGIAERLVRAALTEAVRKREMRYTHIKHIERGTRWHFHDDITIIVVYLDHQTWSAD</sequence>
<reference evidence="11" key="2">
    <citation type="submission" date="2021-02" db="EMBL/GenBank/DDBJ databases">
        <authorList>
            <person name="Kimball J.A."/>
            <person name="Haas M.W."/>
            <person name="Macchietto M."/>
            <person name="Kono T."/>
            <person name="Duquette J."/>
            <person name="Shao M."/>
        </authorList>
    </citation>
    <scope>NUCLEOTIDE SEQUENCE</scope>
    <source>
        <tissue evidence="11">Fresh leaf tissue</tissue>
    </source>
</reference>
<keyword evidence="6" id="KW-0460">Magnesium</keyword>
<dbReference type="AlphaFoldDB" id="A0A8J5WXS4"/>
<protein>
    <recommendedName>
        <fullName evidence="4">protein-serine/threonine phosphatase</fullName>
        <ecNumber evidence="4">3.1.3.16</ecNumber>
    </recommendedName>
</protein>
<dbReference type="EC" id="3.1.3.16" evidence="4"/>
<evidence type="ECO:0000256" key="1">
    <source>
        <dbReference type="ARBA" id="ARBA00001936"/>
    </source>
</evidence>
<evidence type="ECO:0000256" key="6">
    <source>
        <dbReference type="ARBA" id="ARBA00022842"/>
    </source>
</evidence>
<dbReference type="OrthoDB" id="420076at2759"/>
<evidence type="ECO:0000256" key="5">
    <source>
        <dbReference type="ARBA" id="ARBA00022801"/>
    </source>
</evidence>
<comment type="similarity">
    <text evidence="3 9">Belongs to the PP2C family.</text>
</comment>
<evidence type="ECO:0000259" key="10">
    <source>
        <dbReference type="PROSITE" id="PS51746"/>
    </source>
</evidence>
<keyword evidence="5 9" id="KW-0378">Hydrolase</keyword>
<evidence type="ECO:0000256" key="8">
    <source>
        <dbReference type="ARBA" id="ARBA00023211"/>
    </source>
</evidence>
<comment type="caution">
    <text evidence="11">The sequence shown here is derived from an EMBL/GenBank/DDBJ whole genome shotgun (WGS) entry which is preliminary data.</text>
</comment>
<evidence type="ECO:0000256" key="7">
    <source>
        <dbReference type="ARBA" id="ARBA00022912"/>
    </source>
</evidence>